<dbReference type="GO" id="GO:0016491">
    <property type="term" value="F:oxidoreductase activity"/>
    <property type="evidence" value="ECO:0007669"/>
    <property type="project" value="InterPro"/>
</dbReference>
<reference evidence="2" key="1">
    <citation type="submission" date="2018-04" db="EMBL/GenBank/DDBJ databases">
        <authorList>
            <person name="Jy Z."/>
        </authorList>
    </citation>
    <scope>NUCLEOTIDE SEQUENCE</scope>
    <source>
        <strain evidence="3">AS13</strain>
        <strain evidence="2">LA18</strain>
    </source>
</reference>
<dbReference type="InterPro" id="IPR036249">
    <property type="entry name" value="Thioredoxin-like_sf"/>
</dbReference>
<dbReference type="EMBL" id="QAID01000036">
    <property type="protein sequence ID" value="MDN4578415.1"/>
    <property type="molecule type" value="Genomic_DNA"/>
</dbReference>
<sequence>MNKGLRRRPGGLRRDSPIYATIARVASRKATRFSLRAPPRRRQTMPATLKIDFVSDVACPWCAIGLASLKTALGRLGDEVEADLHFSPFELNPDMPVDGVPLADYMSRKYGLSPEQLAQNQANIGARAAAEGFPMRMDLRTHAYNTFDAHRLLHWAQTVGNDTQLALKEALLRAYFVEGKRTSDPEVLVDAARQAGLDTARAREILASDEYAEQVRALERHYQNLGIQSVPAIIFNNRHLVSGGQPPEVFEQAIRQILAEG</sequence>
<evidence type="ECO:0000313" key="4">
    <source>
        <dbReference type="Proteomes" id="UP001172788"/>
    </source>
</evidence>
<protein>
    <submittedName>
        <fullName evidence="2">Disulfide bond formation protein DsbA</fullName>
    </submittedName>
</protein>
<feature type="domain" description="DSBA-like thioredoxin" evidence="1">
    <location>
        <begin position="51"/>
        <end position="254"/>
    </location>
</feature>
<dbReference type="CDD" id="cd03024">
    <property type="entry name" value="DsbA_FrnE"/>
    <property type="match status" value="1"/>
</dbReference>
<evidence type="ECO:0000259" key="1">
    <source>
        <dbReference type="Pfam" id="PF01323"/>
    </source>
</evidence>
<dbReference type="Pfam" id="PF01323">
    <property type="entry name" value="DSBA"/>
    <property type="match status" value="1"/>
</dbReference>
<dbReference type="SUPFAM" id="SSF52833">
    <property type="entry name" value="Thioredoxin-like"/>
    <property type="match status" value="1"/>
</dbReference>
<dbReference type="AlphaFoldDB" id="A0AAW7MHP6"/>
<gene>
    <name evidence="2" type="ORF">DBA34_02705</name>
    <name evidence="3" type="ORF">DBB29_09850</name>
</gene>
<evidence type="ECO:0000313" key="2">
    <source>
        <dbReference type="EMBL" id="MDN4572181.1"/>
    </source>
</evidence>
<comment type="caution">
    <text evidence="2">The sequence shown here is derived from an EMBL/GenBank/DDBJ whole genome shotgun (WGS) entry which is preliminary data.</text>
</comment>
<organism evidence="2 5">
    <name type="scientific">Pandoraea cepalis</name>
    <dbReference type="NCBI Taxonomy" id="2508294"/>
    <lineage>
        <taxon>Bacteria</taxon>
        <taxon>Pseudomonadati</taxon>
        <taxon>Pseudomonadota</taxon>
        <taxon>Betaproteobacteria</taxon>
        <taxon>Burkholderiales</taxon>
        <taxon>Burkholderiaceae</taxon>
        <taxon>Pandoraea</taxon>
    </lineage>
</organism>
<dbReference type="Proteomes" id="UP001172788">
    <property type="component" value="Unassembled WGS sequence"/>
</dbReference>
<dbReference type="EMBL" id="QAIC01000026">
    <property type="protein sequence ID" value="MDN4572181.1"/>
    <property type="molecule type" value="Genomic_DNA"/>
</dbReference>
<dbReference type="Proteomes" id="UP001172791">
    <property type="component" value="Unassembled WGS sequence"/>
</dbReference>
<accession>A0AAW7MHP6</accession>
<dbReference type="Gene3D" id="3.40.30.10">
    <property type="entry name" value="Glutaredoxin"/>
    <property type="match status" value="1"/>
</dbReference>
<evidence type="ECO:0000313" key="5">
    <source>
        <dbReference type="Proteomes" id="UP001172791"/>
    </source>
</evidence>
<dbReference type="PANTHER" id="PTHR13887:SF41">
    <property type="entry name" value="THIOREDOXIN SUPERFAMILY PROTEIN"/>
    <property type="match status" value="1"/>
</dbReference>
<name>A0AAW7MHP6_9BURK</name>
<proteinExistence type="predicted"/>
<keyword evidence="4" id="KW-1185">Reference proteome</keyword>
<evidence type="ECO:0000313" key="3">
    <source>
        <dbReference type="EMBL" id="MDN4578415.1"/>
    </source>
</evidence>
<dbReference type="InterPro" id="IPR001853">
    <property type="entry name" value="DSBA-like_thioredoxin_dom"/>
</dbReference>
<dbReference type="PANTHER" id="PTHR13887">
    <property type="entry name" value="GLUTATHIONE S-TRANSFERASE KAPPA"/>
    <property type="match status" value="1"/>
</dbReference>